<evidence type="ECO:0000313" key="3">
    <source>
        <dbReference type="Proteomes" id="UP001209540"/>
    </source>
</evidence>
<evidence type="ECO:0000259" key="1">
    <source>
        <dbReference type="PROSITE" id="PS50181"/>
    </source>
</evidence>
<name>A0AAD5JZC6_9FUNG</name>
<dbReference type="CDD" id="cd09917">
    <property type="entry name" value="F-box_SF"/>
    <property type="match status" value="1"/>
</dbReference>
<keyword evidence="3" id="KW-1185">Reference proteome</keyword>
<dbReference type="AlphaFoldDB" id="A0AAD5JZC6"/>
<reference evidence="2" key="1">
    <citation type="journal article" date="2022" name="IScience">
        <title>Evolution of zygomycete secretomes and the origins of terrestrial fungal ecologies.</title>
        <authorList>
            <person name="Chang Y."/>
            <person name="Wang Y."/>
            <person name="Mondo S."/>
            <person name="Ahrendt S."/>
            <person name="Andreopoulos W."/>
            <person name="Barry K."/>
            <person name="Beard J."/>
            <person name="Benny G.L."/>
            <person name="Blankenship S."/>
            <person name="Bonito G."/>
            <person name="Cuomo C."/>
            <person name="Desiro A."/>
            <person name="Gervers K.A."/>
            <person name="Hundley H."/>
            <person name="Kuo A."/>
            <person name="LaButti K."/>
            <person name="Lang B.F."/>
            <person name="Lipzen A."/>
            <person name="O'Donnell K."/>
            <person name="Pangilinan J."/>
            <person name="Reynolds N."/>
            <person name="Sandor L."/>
            <person name="Smith M.E."/>
            <person name="Tsang A."/>
            <person name="Grigoriev I.V."/>
            <person name="Stajich J.E."/>
            <person name="Spatafora J.W."/>
        </authorList>
    </citation>
    <scope>NUCLEOTIDE SEQUENCE</scope>
    <source>
        <strain evidence="2">RSA 2281</strain>
    </source>
</reference>
<dbReference type="Gene3D" id="3.80.10.10">
    <property type="entry name" value="Ribonuclease Inhibitor"/>
    <property type="match status" value="1"/>
</dbReference>
<comment type="caution">
    <text evidence="2">The sequence shown here is derived from an EMBL/GenBank/DDBJ whole genome shotgun (WGS) entry which is preliminary data.</text>
</comment>
<dbReference type="Proteomes" id="UP001209540">
    <property type="component" value="Unassembled WGS sequence"/>
</dbReference>
<dbReference type="InterPro" id="IPR001810">
    <property type="entry name" value="F-box_dom"/>
</dbReference>
<feature type="domain" description="F-box" evidence="1">
    <location>
        <begin position="3"/>
        <end position="51"/>
    </location>
</feature>
<evidence type="ECO:0000313" key="2">
    <source>
        <dbReference type="EMBL" id="KAI9261571.1"/>
    </source>
</evidence>
<dbReference type="PROSITE" id="PS50181">
    <property type="entry name" value="FBOX"/>
    <property type="match status" value="1"/>
</dbReference>
<protein>
    <recommendedName>
        <fullName evidence="1">F-box domain-containing protein</fullName>
    </recommendedName>
</protein>
<dbReference type="SUPFAM" id="SSF81383">
    <property type="entry name" value="F-box domain"/>
    <property type="match status" value="1"/>
</dbReference>
<dbReference type="InterPro" id="IPR032675">
    <property type="entry name" value="LRR_dom_sf"/>
</dbReference>
<accession>A0AAD5JZC6</accession>
<dbReference type="EMBL" id="JAIXMP010000015">
    <property type="protein sequence ID" value="KAI9261571.1"/>
    <property type="molecule type" value="Genomic_DNA"/>
</dbReference>
<dbReference type="Pfam" id="PF12937">
    <property type="entry name" value="F-box-like"/>
    <property type="match status" value="1"/>
</dbReference>
<organism evidence="2 3">
    <name type="scientific">Phascolomyces articulosus</name>
    <dbReference type="NCBI Taxonomy" id="60185"/>
    <lineage>
        <taxon>Eukaryota</taxon>
        <taxon>Fungi</taxon>
        <taxon>Fungi incertae sedis</taxon>
        <taxon>Mucoromycota</taxon>
        <taxon>Mucoromycotina</taxon>
        <taxon>Mucoromycetes</taxon>
        <taxon>Mucorales</taxon>
        <taxon>Lichtheimiaceae</taxon>
        <taxon>Phascolomyces</taxon>
    </lineage>
</organism>
<dbReference type="Gene3D" id="1.20.1280.50">
    <property type="match status" value="1"/>
</dbReference>
<gene>
    <name evidence="2" type="ORF">BDA99DRAFT_511761</name>
</gene>
<sequence length="646" mass="74462">MQDLLHRHLPFEIFETIFSNVTQKDCLELMLVCRLWYDEIPKYTSACWDKINFINASLSEKKTSYHLKRFGQHIKKVEVSYDVIDSILEALKERQSKVTDMVVLDIECNDTPILEYFPRFSNTLLEIGANLVKLVLLDYHEEMPLLDIASICPQLVHLEVYLFWSVEPNTTKQDKIIYDNDSNKSSNSVTTKKQSNVLLPRLLVLGLDNKYSFDKIIEPFLNHCPNVRSLRLNGEYSHFYKCSYISEDNCFDFAHILELCPSLYILEYSFGFREALDPEQVNRVIQHQQHEQPGLRHIIYHDEKLCHYDSILPLVEKAQRTLTFLNIQRNTDNIQLQQELLEQPQHANWSNLLARNNISFPHLQELKLTVNELDPTTISRIISSTIAATTVIETGTAPASNHPFIAQDPFSSSSLFTKIDLQVQSNAFKDNRVIQTLAQLRHLTCLKLSIVPPLDRSNEDARLFPEDDFHHLLQIPLQEISLTGATYLTDNVMVNVLSCFDSLRKISLKFGTRYTSRLTAQGLLQFARNLYIHTHQDNEDGGTLETVKLFGCFSHMDDAWLESLADLRSVRSFTLSGTGMTMEGLKAFVEKIAATKRHTNGPCLDFYDTGIHRENFTQEIRNYFNSQLGQGNFCQLGDMGFMRLNR</sequence>
<dbReference type="SUPFAM" id="SSF52047">
    <property type="entry name" value="RNI-like"/>
    <property type="match status" value="1"/>
</dbReference>
<proteinExistence type="predicted"/>
<reference evidence="2" key="2">
    <citation type="submission" date="2023-02" db="EMBL/GenBank/DDBJ databases">
        <authorList>
            <consortium name="DOE Joint Genome Institute"/>
            <person name="Mondo S.J."/>
            <person name="Chang Y."/>
            <person name="Wang Y."/>
            <person name="Ahrendt S."/>
            <person name="Andreopoulos W."/>
            <person name="Barry K."/>
            <person name="Beard J."/>
            <person name="Benny G.L."/>
            <person name="Blankenship S."/>
            <person name="Bonito G."/>
            <person name="Cuomo C."/>
            <person name="Desiro A."/>
            <person name="Gervers K.A."/>
            <person name="Hundley H."/>
            <person name="Kuo A."/>
            <person name="LaButti K."/>
            <person name="Lang B.F."/>
            <person name="Lipzen A."/>
            <person name="O'Donnell K."/>
            <person name="Pangilinan J."/>
            <person name="Reynolds N."/>
            <person name="Sandor L."/>
            <person name="Smith M.W."/>
            <person name="Tsang A."/>
            <person name="Grigoriev I.V."/>
            <person name="Stajich J.E."/>
            <person name="Spatafora J.W."/>
        </authorList>
    </citation>
    <scope>NUCLEOTIDE SEQUENCE</scope>
    <source>
        <strain evidence="2">RSA 2281</strain>
    </source>
</reference>
<dbReference type="InterPro" id="IPR036047">
    <property type="entry name" value="F-box-like_dom_sf"/>
</dbReference>